<dbReference type="SMART" id="SM00490">
    <property type="entry name" value="HELICc"/>
    <property type="match status" value="1"/>
</dbReference>
<reference evidence="3 4" key="1">
    <citation type="submission" date="2018-08" db="EMBL/GenBank/DDBJ databases">
        <title>Draft genome sequence of Psychrilyobacter sp. strain SD5 isolated from Black Sea water.</title>
        <authorList>
            <person name="Yadav S."/>
            <person name="Villanueva L."/>
            <person name="Damste J.S.S."/>
        </authorList>
    </citation>
    <scope>NUCLEOTIDE SEQUENCE [LARGE SCALE GENOMIC DNA]</scope>
    <source>
        <strain evidence="3 4">SD5</strain>
    </source>
</reference>
<feature type="domain" description="Helicase ATP-binding" evidence="1">
    <location>
        <begin position="220"/>
        <end position="372"/>
    </location>
</feature>
<sequence>MDKAIKKSLFNKEVESITYNPNLVVNTNIKNIKDKVQNLLRTSKRVDIAVSYAVWSGLSLIYQDLKNFDSNSRIIVTTEGMVTDPRSLRKLLELPMESKVYTPRLGDKGFHLKTYLGEGEDQCKIILGSSNISARAFGLVHELAVEINSTKDGYIIEEHTDIFNNIWEDSLSKTITTELIKQYTQLFNEKKTFNKRIHDFQLKNNIIPNYMQEKALIELKKCREESEKGLVIAATGTGKTYLSAFDVKQFEAKKVLFLVHNRLILSSAIETFQKVFPNKKLLELNSSNLRTIHSSDIIFTTDKTAYSHLYNKFPDDYFDYIIYDEAHKIGENTNYHNLIDFFNPQFTLGITATPERTEDPKFLFDIFDYTVPYEIRLLDAMNHQLVCPFTYYGLDLEEKLLEPNQKFNYYELAKFMRQQLNEKGHFGEKLKGIVFCSQMAEANKLSIELNNIGINTKSITSNNSNREDVEDYIKRLKSDVGDIELLCVVNKFNEGVDIPDINTIFMVRNTTSSIIYLQQLGRGLRKTEDPHKYVTVFDIIGNSNNNYSIAEVLTGNTTADKRTLFEHANEEFESVSPFINVKIEKKAMENIINSISNNFKVESRLKTKIIDELYRFKEIPRLVELYNNPNFKELDLLQLLCKNFYEPFMNKYVEKYDITKDDKFLIKFFGLITQFTFRGYSSDILKQYVKLLRGEKIYNQELISILIPRDINGKKTAINSDYFKKGNDFVNIFNYGTKLSLTSEVIEELKNKNAYELFIEHIELFEELSKKESYEMKTFDLVDKGEFLYNMNANDCYMNAVGERIDHQQKKFYSPIQIINSDSFHNNYIDDRGRVVYMTQESTTIEGALKKVEMLKNGYKMVVCAKFPHLGYSSTAYFNLGETIIDEISPVKIQEKKNSSGKIVKKYNNKIFLRLDKKIPEELLQYKK</sequence>
<organism evidence="3 4">
    <name type="scientific">Psychrilyobacter piezotolerans</name>
    <dbReference type="NCBI Taxonomy" id="2293438"/>
    <lineage>
        <taxon>Bacteria</taxon>
        <taxon>Fusobacteriati</taxon>
        <taxon>Fusobacteriota</taxon>
        <taxon>Fusobacteriia</taxon>
        <taxon>Fusobacteriales</taxon>
        <taxon>Fusobacteriaceae</taxon>
        <taxon>Psychrilyobacter</taxon>
    </lineage>
</organism>
<dbReference type="PROSITE" id="PS51194">
    <property type="entry name" value="HELICASE_CTER"/>
    <property type="match status" value="1"/>
</dbReference>
<evidence type="ECO:0000259" key="2">
    <source>
        <dbReference type="PROSITE" id="PS51194"/>
    </source>
</evidence>
<dbReference type="InterPro" id="IPR027417">
    <property type="entry name" value="P-loop_NTPase"/>
</dbReference>
<dbReference type="InterPro" id="IPR050742">
    <property type="entry name" value="Helicase_Restrict-Modif_Enz"/>
</dbReference>
<dbReference type="RefSeq" id="WP_114643336.1">
    <property type="nucleotide sequence ID" value="NZ_JAACIO010000028.1"/>
</dbReference>
<proteinExistence type="predicted"/>
<dbReference type="PANTHER" id="PTHR47396">
    <property type="entry name" value="TYPE I RESTRICTION ENZYME ECOKI R PROTEIN"/>
    <property type="match status" value="1"/>
</dbReference>
<dbReference type="EMBL" id="QUAJ01000029">
    <property type="protein sequence ID" value="REI39894.1"/>
    <property type="molecule type" value="Genomic_DNA"/>
</dbReference>
<dbReference type="InterPro" id="IPR001650">
    <property type="entry name" value="Helicase_C-like"/>
</dbReference>
<dbReference type="InterPro" id="IPR014001">
    <property type="entry name" value="Helicase_ATP-bd"/>
</dbReference>
<protein>
    <submittedName>
        <fullName evidence="3">Uncharacterized protein</fullName>
    </submittedName>
</protein>
<dbReference type="SMART" id="SM00487">
    <property type="entry name" value="DEXDc"/>
    <property type="match status" value="1"/>
</dbReference>
<dbReference type="Proteomes" id="UP000263486">
    <property type="component" value="Unassembled WGS sequence"/>
</dbReference>
<gene>
    <name evidence="3" type="ORF">DYH56_13135</name>
</gene>
<dbReference type="SUPFAM" id="SSF52540">
    <property type="entry name" value="P-loop containing nucleoside triphosphate hydrolases"/>
    <property type="match status" value="1"/>
</dbReference>
<comment type="caution">
    <text evidence="3">The sequence shown here is derived from an EMBL/GenBank/DDBJ whole genome shotgun (WGS) entry which is preliminary data.</text>
</comment>
<dbReference type="Pfam" id="PF00271">
    <property type="entry name" value="Helicase_C"/>
    <property type="match status" value="1"/>
</dbReference>
<dbReference type="InterPro" id="IPR006935">
    <property type="entry name" value="Helicase/UvrB_N"/>
</dbReference>
<dbReference type="SUPFAM" id="SSF56024">
    <property type="entry name" value="Phospholipase D/nuclease"/>
    <property type="match status" value="1"/>
</dbReference>
<dbReference type="Gene3D" id="3.40.50.300">
    <property type="entry name" value="P-loop containing nucleotide triphosphate hydrolases"/>
    <property type="match status" value="2"/>
</dbReference>
<dbReference type="Gene3D" id="3.30.870.10">
    <property type="entry name" value="Endonuclease Chain A"/>
    <property type="match status" value="1"/>
</dbReference>
<dbReference type="Pfam" id="PF04851">
    <property type="entry name" value="ResIII"/>
    <property type="match status" value="1"/>
</dbReference>
<keyword evidence="4" id="KW-1185">Reference proteome</keyword>
<dbReference type="Pfam" id="PF13091">
    <property type="entry name" value="PLDc_2"/>
    <property type="match status" value="1"/>
</dbReference>
<evidence type="ECO:0000313" key="4">
    <source>
        <dbReference type="Proteomes" id="UP000263486"/>
    </source>
</evidence>
<evidence type="ECO:0000259" key="1">
    <source>
        <dbReference type="PROSITE" id="PS51192"/>
    </source>
</evidence>
<name>A0ABX9KE34_9FUSO</name>
<accession>A0ABX9KE34</accession>
<evidence type="ECO:0000313" key="3">
    <source>
        <dbReference type="EMBL" id="REI39894.1"/>
    </source>
</evidence>
<dbReference type="PANTHER" id="PTHR47396:SF1">
    <property type="entry name" value="ATP-DEPENDENT HELICASE IRC3-RELATED"/>
    <property type="match status" value="1"/>
</dbReference>
<dbReference type="InterPro" id="IPR025202">
    <property type="entry name" value="PLD-like_dom"/>
</dbReference>
<dbReference type="PROSITE" id="PS51192">
    <property type="entry name" value="HELICASE_ATP_BIND_1"/>
    <property type="match status" value="1"/>
</dbReference>
<feature type="domain" description="Helicase C-terminal" evidence="2">
    <location>
        <begin position="419"/>
        <end position="583"/>
    </location>
</feature>